<name>A0AAW9R118_9CHRO</name>
<evidence type="ECO:0000256" key="8">
    <source>
        <dbReference type="SAM" id="Phobius"/>
    </source>
</evidence>
<evidence type="ECO:0000259" key="9">
    <source>
        <dbReference type="Pfam" id="PF25917"/>
    </source>
</evidence>
<evidence type="ECO:0000313" key="11">
    <source>
        <dbReference type="Proteomes" id="UP001328733"/>
    </source>
</evidence>
<evidence type="ECO:0000256" key="5">
    <source>
        <dbReference type="ARBA" id="ARBA00023136"/>
    </source>
</evidence>
<evidence type="ECO:0000256" key="4">
    <source>
        <dbReference type="ARBA" id="ARBA00022989"/>
    </source>
</evidence>
<sequence length="490" mass="51975">MTSSTSRTQDTENPPPTSKIVPSPNGSTAPKTVETDGYLPPKETDAPRKTGRRKIPFWLPALGGVAIAGGAVAGWRWWQYMAAHPSTDNAQIQGHISPIAPRVTGTIDRVLVENGDPVKAGQPLVILDTTDYNLALQQARADLAAARADLAGSSQNVTLTGQTNQTRVNQARANLGAGQAAVSAAGTRVAQAESAVTAATAKIEQSRAAVNTATAKVVEARTEVNRLNSDYQRYRYLAEQGAIPRQQLDIATANLTNARAELQASQQEVAGARADVANNQALLEQARAAVSNARAELQQARANAVAEQGKVAETTVAGGEVRIQQAKANSDRARLEQARVKLEIARQQLGYTVIKAPVDGYVGQLTAQVGQVVQAQQPLLSVVPLNAKNLYVEANFKETELKNIRVGQRASIETDAYPGRIFPAVVSGISPATGSQFALLPPDNATGNFNKVVQWVPVRLTLPPSADPEHLLRAGLSVTATIDTTTNPNR</sequence>
<proteinExistence type="inferred from homology"/>
<dbReference type="Gene3D" id="1.10.287.470">
    <property type="entry name" value="Helix hairpin bin"/>
    <property type="match status" value="1"/>
</dbReference>
<dbReference type="PRINTS" id="PR01490">
    <property type="entry name" value="RTXTOXIND"/>
</dbReference>
<dbReference type="Gene3D" id="2.40.30.170">
    <property type="match status" value="1"/>
</dbReference>
<dbReference type="SUPFAM" id="SSF111369">
    <property type="entry name" value="HlyD-like secretion proteins"/>
    <property type="match status" value="2"/>
</dbReference>
<comment type="similarity">
    <text evidence="2">Belongs to the membrane fusion protein (MFP) (TC 8.A.1) family.</text>
</comment>
<keyword evidence="11" id="KW-1185">Reference proteome</keyword>
<dbReference type="Pfam" id="PF25917">
    <property type="entry name" value="BSH_RND"/>
    <property type="match status" value="1"/>
</dbReference>
<accession>A0AAW9R118</accession>
<dbReference type="InterPro" id="IPR058625">
    <property type="entry name" value="MdtA-like_BSH"/>
</dbReference>
<evidence type="ECO:0000256" key="3">
    <source>
        <dbReference type="ARBA" id="ARBA00022692"/>
    </source>
</evidence>
<dbReference type="Proteomes" id="UP001328733">
    <property type="component" value="Unassembled WGS sequence"/>
</dbReference>
<dbReference type="Gene3D" id="2.40.50.100">
    <property type="match status" value="1"/>
</dbReference>
<dbReference type="GO" id="GO:0016020">
    <property type="term" value="C:membrane"/>
    <property type="evidence" value="ECO:0007669"/>
    <property type="project" value="UniProtKB-SubCell"/>
</dbReference>
<evidence type="ECO:0000256" key="2">
    <source>
        <dbReference type="ARBA" id="ARBA00009477"/>
    </source>
</evidence>
<reference evidence="10 11" key="1">
    <citation type="submission" date="2024-01" db="EMBL/GenBank/DDBJ databases">
        <title>Genomic insights into the taxonomy and metabolism of the cyanobacterium Pannus brasiliensis CCIBt3594.</title>
        <authorList>
            <person name="Machado M."/>
            <person name="Botero N.B."/>
            <person name="Andreote A.P.D."/>
            <person name="Feitosa A.M.T."/>
            <person name="Popin R."/>
            <person name="Sivonen K."/>
            <person name="Fiore M.F."/>
        </authorList>
    </citation>
    <scope>NUCLEOTIDE SEQUENCE [LARGE SCALE GENOMIC DNA]</scope>
    <source>
        <strain evidence="10 11">CCIBt3594</strain>
    </source>
</reference>
<dbReference type="InterPro" id="IPR050739">
    <property type="entry name" value="MFP"/>
</dbReference>
<organism evidence="10 11">
    <name type="scientific">Pannus brasiliensis CCIBt3594</name>
    <dbReference type="NCBI Taxonomy" id="1427578"/>
    <lineage>
        <taxon>Bacteria</taxon>
        <taxon>Bacillati</taxon>
        <taxon>Cyanobacteriota</taxon>
        <taxon>Cyanophyceae</taxon>
        <taxon>Oscillatoriophycideae</taxon>
        <taxon>Chroococcales</taxon>
        <taxon>Microcystaceae</taxon>
        <taxon>Pannus</taxon>
    </lineage>
</organism>
<feature type="domain" description="Multidrug resistance protein MdtA-like barrel-sandwich hybrid" evidence="9">
    <location>
        <begin position="99"/>
        <end position="383"/>
    </location>
</feature>
<comment type="caution">
    <text evidence="10">The sequence shown here is derived from an EMBL/GenBank/DDBJ whole genome shotgun (WGS) entry which is preliminary data.</text>
</comment>
<dbReference type="PANTHER" id="PTHR30386:SF26">
    <property type="entry name" value="TRANSPORT PROTEIN COMB"/>
    <property type="match status" value="1"/>
</dbReference>
<keyword evidence="3 8" id="KW-0812">Transmembrane</keyword>
<feature type="compositionally biased region" description="Polar residues" evidence="7">
    <location>
        <begin position="1"/>
        <end position="12"/>
    </location>
</feature>
<evidence type="ECO:0000256" key="7">
    <source>
        <dbReference type="SAM" id="MobiDB-lite"/>
    </source>
</evidence>
<evidence type="ECO:0000256" key="6">
    <source>
        <dbReference type="SAM" id="Coils"/>
    </source>
</evidence>
<comment type="subcellular location">
    <subcellularLocation>
        <location evidence="1">Membrane</location>
        <topology evidence="1">Single-pass membrane protein</topology>
    </subcellularLocation>
</comment>
<protein>
    <submittedName>
        <fullName evidence="10">HlyD family secretion protein</fullName>
    </submittedName>
</protein>
<dbReference type="AlphaFoldDB" id="A0AAW9R118"/>
<keyword evidence="6" id="KW-0175">Coiled coil</keyword>
<dbReference type="RefSeq" id="WP_332867812.1">
    <property type="nucleotide sequence ID" value="NZ_JBAFSM010000093.1"/>
</dbReference>
<feature type="transmembrane region" description="Helical" evidence="8">
    <location>
        <begin position="57"/>
        <end position="78"/>
    </location>
</feature>
<keyword evidence="5 8" id="KW-0472">Membrane</keyword>
<dbReference type="EMBL" id="JBAFSM010000093">
    <property type="protein sequence ID" value="MEG3440343.1"/>
    <property type="molecule type" value="Genomic_DNA"/>
</dbReference>
<gene>
    <name evidence="10" type="ORF">V0288_24665</name>
</gene>
<keyword evidence="4 8" id="KW-1133">Transmembrane helix</keyword>
<dbReference type="GO" id="GO:0055085">
    <property type="term" value="P:transmembrane transport"/>
    <property type="evidence" value="ECO:0007669"/>
    <property type="project" value="InterPro"/>
</dbReference>
<evidence type="ECO:0000256" key="1">
    <source>
        <dbReference type="ARBA" id="ARBA00004167"/>
    </source>
</evidence>
<evidence type="ECO:0000313" key="10">
    <source>
        <dbReference type="EMBL" id="MEG3440343.1"/>
    </source>
</evidence>
<feature type="coiled-coil region" evidence="6">
    <location>
        <begin position="210"/>
        <end position="348"/>
    </location>
</feature>
<dbReference type="PANTHER" id="PTHR30386">
    <property type="entry name" value="MEMBRANE FUSION SUBUNIT OF EMRAB-TOLC MULTIDRUG EFFLUX PUMP"/>
    <property type="match status" value="1"/>
</dbReference>
<feature type="region of interest" description="Disordered" evidence="7">
    <location>
        <begin position="1"/>
        <end position="51"/>
    </location>
</feature>